<feature type="domain" description="Ketopantoate reductase N-terminal" evidence="11">
    <location>
        <begin position="7"/>
        <end position="154"/>
    </location>
</feature>
<evidence type="ECO:0000313" key="13">
    <source>
        <dbReference type="EMBL" id="RDS83330.1"/>
    </source>
</evidence>
<comment type="pathway">
    <text evidence="1 10">Cofactor biosynthesis; (R)-pantothenate biosynthesis; (R)-pantoate from 3-methyl-2-oxobutanoate: step 2/2.</text>
</comment>
<keyword evidence="6 10" id="KW-0521">NADP</keyword>
<dbReference type="GO" id="GO:0008677">
    <property type="term" value="F:2-dehydropantoate 2-reductase activity"/>
    <property type="evidence" value="ECO:0007669"/>
    <property type="project" value="UniProtKB-EC"/>
</dbReference>
<evidence type="ECO:0000256" key="2">
    <source>
        <dbReference type="ARBA" id="ARBA00007870"/>
    </source>
</evidence>
<evidence type="ECO:0000256" key="7">
    <source>
        <dbReference type="ARBA" id="ARBA00023002"/>
    </source>
</evidence>
<comment type="function">
    <text evidence="10">Catalyzes the NADPH-dependent reduction of ketopantoate into pantoic acid.</text>
</comment>
<evidence type="ECO:0000259" key="12">
    <source>
        <dbReference type="Pfam" id="PF08546"/>
    </source>
</evidence>
<dbReference type="Gene3D" id="1.10.1040.10">
    <property type="entry name" value="N-(1-d-carboxylethyl)-l-norvaline Dehydrogenase, domain 2"/>
    <property type="match status" value="1"/>
</dbReference>
<evidence type="ECO:0000256" key="5">
    <source>
        <dbReference type="ARBA" id="ARBA00022655"/>
    </source>
</evidence>
<dbReference type="InterPro" id="IPR050838">
    <property type="entry name" value="Ketopantoate_reductase"/>
</dbReference>
<dbReference type="PANTHER" id="PTHR43765:SF2">
    <property type="entry name" value="2-DEHYDROPANTOATE 2-REDUCTASE"/>
    <property type="match status" value="1"/>
</dbReference>
<dbReference type="GO" id="GO:0005737">
    <property type="term" value="C:cytoplasm"/>
    <property type="evidence" value="ECO:0007669"/>
    <property type="project" value="TreeGrafter"/>
</dbReference>
<dbReference type="UniPathway" id="UPA00028">
    <property type="reaction ID" value="UER00004"/>
</dbReference>
<gene>
    <name evidence="13" type="ORF">DWU99_12365</name>
</gene>
<feature type="domain" description="Ketopantoate reductase C-terminal" evidence="12">
    <location>
        <begin position="178"/>
        <end position="316"/>
    </location>
</feature>
<proteinExistence type="inferred from homology"/>
<dbReference type="InterPro" id="IPR013332">
    <property type="entry name" value="KPR_N"/>
</dbReference>
<dbReference type="SUPFAM" id="SSF51735">
    <property type="entry name" value="NAD(P)-binding Rossmann-fold domains"/>
    <property type="match status" value="1"/>
</dbReference>
<keyword evidence="5 10" id="KW-0566">Pantothenate biosynthesis</keyword>
<sequence>MKPLPRIAIYGAGMIGNYLGGRLHDHARVRFIARPRIASTLKACGLTVSDLNGHRQHIAPDVLDVHTHPEAARDAELVLVTVKSSATMDVGHELSEVLAPGSLVISFQNGVRNTAELRASLPGHSVLAGMVPFNVTQPEPGHFHQGSSGELMVEHSAELEPFLPVFAGGGLALQRQDDMQAVLWAKLLINLNNPLNALSGLPLRDQLAHRTWRRCLALLQREGLQILEVAGIRPAQVTALPARWLPTVLSLPDAMFHRIAARMLAIDPLARSSTWDDLQAGRRTEVDYINGEIVALAKSKGLRAPANARIVELMRDAERSYLRWEADALLNTLRNAR</sequence>
<name>A0A370X4Y4_9GAMM</name>
<evidence type="ECO:0000256" key="9">
    <source>
        <dbReference type="ARBA" id="ARBA00048793"/>
    </source>
</evidence>
<comment type="caution">
    <text evidence="13">The sequence shown here is derived from an EMBL/GenBank/DDBJ whole genome shotgun (WGS) entry which is preliminary data.</text>
</comment>
<comment type="similarity">
    <text evidence="2 10">Belongs to the ketopantoate reductase family.</text>
</comment>
<dbReference type="InterPro" id="IPR003710">
    <property type="entry name" value="ApbA"/>
</dbReference>
<dbReference type="InterPro" id="IPR008927">
    <property type="entry name" value="6-PGluconate_DH-like_C_sf"/>
</dbReference>
<evidence type="ECO:0000256" key="10">
    <source>
        <dbReference type="RuleBase" id="RU362068"/>
    </source>
</evidence>
<dbReference type="SUPFAM" id="SSF48179">
    <property type="entry name" value="6-phosphogluconate dehydrogenase C-terminal domain-like"/>
    <property type="match status" value="1"/>
</dbReference>
<dbReference type="PANTHER" id="PTHR43765">
    <property type="entry name" value="2-DEHYDROPANTOATE 2-REDUCTASE-RELATED"/>
    <property type="match status" value="1"/>
</dbReference>
<dbReference type="EC" id="1.1.1.169" evidence="3 10"/>
<evidence type="ECO:0000259" key="11">
    <source>
        <dbReference type="Pfam" id="PF02558"/>
    </source>
</evidence>
<keyword evidence="7 10" id="KW-0560">Oxidoreductase</keyword>
<evidence type="ECO:0000256" key="1">
    <source>
        <dbReference type="ARBA" id="ARBA00004994"/>
    </source>
</evidence>
<dbReference type="Pfam" id="PF08546">
    <property type="entry name" value="ApbA_C"/>
    <property type="match status" value="1"/>
</dbReference>
<protein>
    <recommendedName>
        <fullName evidence="4 10">2-dehydropantoate 2-reductase</fullName>
        <ecNumber evidence="3 10">1.1.1.169</ecNumber>
    </recommendedName>
    <alternativeName>
        <fullName evidence="8 10">Ketopantoate reductase</fullName>
    </alternativeName>
</protein>
<dbReference type="NCBIfam" id="TIGR00745">
    <property type="entry name" value="apbA_panE"/>
    <property type="match status" value="1"/>
</dbReference>
<dbReference type="EMBL" id="QRBF01000004">
    <property type="protein sequence ID" value="RDS83330.1"/>
    <property type="molecule type" value="Genomic_DNA"/>
</dbReference>
<dbReference type="AlphaFoldDB" id="A0A370X4Y4"/>
<dbReference type="Pfam" id="PF02558">
    <property type="entry name" value="ApbA"/>
    <property type="match status" value="1"/>
</dbReference>
<dbReference type="GO" id="GO:0015940">
    <property type="term" value="P:pantothenate biosynthetic process"/>
    <property type="evidence" value="ECO:0007669"/>
    <property type="project" value="UniProtKB-UniPathway"/>
</dbReference>
<dbReference type="InterPro" id="IPR013328">
    <property type="entry name" value="6PGD_dom2"/>
</dbReference>
<evidence type="ECO:0000256" key="8">
    <source>
        <dbReference type="ARBA" id="ARBA00032024"/>
    </source>
</evidence>
<evidence type="ECO:0000256" key="6">
    <source>
        <dbReference type="ARBA" id="ARBA00022857"/>
    </source>
</evidence>
<dbReference type="Proteomes" id="UP000255334">
    <property type="component" value="Unassembled WGS sequence"/>
</dbReference>
<evidence type="ECO:0000313" key="14">
    <source>
        <dbReference type="Proteomes" id="UP000255334"/>
    </source>
</evidence>
<dbReference type="RefSeq" id="WP_115478369.1">
    <property type="nucleotide sequence ID" value="NZ_QRBF01000004.1"/>
</dbReference>
<dbReference type="InterPro" id="IPR036291">
    <property type="entry name" value="NAD(P)-bd_dom_sf"/>
</dbReference>
<organism evidence="13 14">
    <name type="scientific">Dyella psychrodurans</name>
    <dbReference type="NCBI Taxonomy" id="1927960"/>
    <lineage>
        <taxon>Bacteria</taxon>
        <taxon>Pseudomonadati</taxon>
        <taxon>Pseudomonadota</taxon>
        <taxon>Gammaproteobacteria</taxon>
        <taxon>Lysobacterales</taxon>
        <taxon>Rhodanobacteraceae</taxon>
        <taxon>Dyella</taxon>
    </lineage>
</organism>
<dbReference type="OrthoDB" id="6530772at2"/>
<reference evidence="13 14" key="1">
    <citation type="submission" date="2018-07" db="EMBL/GenBank/DDBJ databases">
        <title>Dyella monticola sp. nov. and Dyella psychrodurans sp. nov. isolated from monsoon evergreen broad-leaved forest soil of Dinghu Mountain, China.</title>
        <authorList>
            <person name="Gao Z."/>
            <person name="Qiu L."/>
        </authorList>
    </citation>
    <scope>NUCLEOTIDE SEQUENCE [LARGE SCALE GENOMIC DNA]</scope>
    <source>
        <strain evidence="13 14">4MSK11</strain>
    </source>
</reference>
<dbReference type="InterPro" id="IPR013752">
    <property type="entry name" value="KPA_reductase"/>
</dbReference>
<keyword evidence="14" id="KW-1185">Reference proteome</keyword>
<comment type="catalytic activity">
    <reaction evidence="9 10">
        <text>(R)-pantoate + NADP(+) = 2-dehydropantoate + NADPH + H(+)</text>
        <dbReference type="Rhea" id="RHEA:16233"/>
        <dbReference type="ChEBI" id="CHEBI:11561"/>
        <dbReference type="ChEBI" id="CHEBI:15378"/>
        <dbReference type="ChEBI" id="CHEBI:15980"/>
        <dbReference type="ChEBI" id="CHEBI:57783"/>
        <dbReference type="ChEBI" id="CHEBI:58349"/>
        <dbReference type="EC" id="1.1.1.169"/>
    </reaction>
</comment>
<dbReference type="Gene3D" id="3.40.50.720">
    <property type="entry name" value="NAD(P)-binding Rossmann-like Domain"/>
    <property type="match status" value="1"/>
</dbReference>
<accession>A0A370X4Y4</accession>
<dbReference type="GO" id="GO:0050661">
    <property type="term" value="F:NADP binding"/>
    <property type="evidence" value="ECO:0007669"/>
    <property type="project" value="TreeGrafter"/>
</dbReference>
<evidence type="ECO:0000256" key="4">
    <source>
        <dbReference type="ARBA" id="ARBA00019465"/>
    </source>
</evidence>
<evidence type="ECO:0000256" key="3">
    <source>
        <dbReference type="ARBA" id="ARBA00013014"/>
    </source>
</evidence>
<dbReference type="NCBIfam" id="NF006083">
    <property type="entry name" value="PRK08229.1"/>
    <property type="match status" value="1"/>
</dbReference>